<protein>
    <recommendedName>
        <fullName evidence="3">BTB domain-containing protein</fullName>
    </recommendedName>
</protein>
<keyword evidence="2" id="KW-1185">Reference proteome</keyword>
<dbReference type="EMBL" id="JAVRRD010000024">
    <property type="protein sequence ID" value="KAK5047662.1"/>
    <property type="molecule type" value="Genomic_DNA"/>
</dbReference>
<gene>
    <name evidence="1" type="ORF">LTR84_006327</name>
</gene>
<dbReference type="Gene3D" id="3.30.710.10">
    <property type="entry name" value="Potassium Channel Kv1.1, Chain A"/>
    <property type="match status" value="1"/>
</dbReference>
<reference evidence="1 2" key="1">
    <citation type="submission" date="2023-08" db="EMBL/GenBank/DDBJ databases">
        <title>Black Yeasts Isolated from many extreme environments.</title>
        <authorList>
            <person name="Coleine C."/>
            <person name="Stajich J.E."/>
            <person name="Selbmann L."/>
        </authorList>
    </citation>
    <scope>NUCLEOTIDE SEQUENCE [LARGE SCALE GENOMIC DNA]</scope>
    <source>
        <strain evidence="1 2">CCFEE 5792</strain>
    </source>
</reference>
<proteinExistence type="predicted"/>
<evidence type="ECO:0000313" key="1">
    <source>
        <dbReference type="EMBL" id="KAK5047662.1"/>
    </source>
</evidence>
<dbReference type="GeneID" id="89974499"/>
<dbReference type="Proteomes" id="UP001358417">
    <property type="component" value="Unassembled WGS sequence"/>
</dbReference>
<dbReference type="AlphaFoldDB" id="A0AAV9N330"/>
<name>A0AAV9N330_9EURO</name>
<evidence type="ECO:0000313" key="2">
    <source>
        <dbReference type="Proteomes" id="UP001358417"/>
    </source>
</evidence>
<accession>A0AAV9N330</accession>
<comment type="caution">
    <text evidence="1">The sequence shown here is derived from an EMBL/GenBank/DDBJ whole genome shotgun (WGS) entry which is preliminary data.</text>
</comment>
<sequence>MSSNRATENASSEETRQGEFKGVGYVVEEEIYQANLPLEELVLDPRLRSPKSKQLMNTPPLVTIHVGREAKMFSVHNAILEQRTTNVNNPAEDDPQAMWCLIRFLYTNSLPYKDVGEASCDGPFWIRSSSCIIALWMLADKYHVQWLRHEMVDVCLAAAPNTTDVKERHFEELRELGLYDTAIWDLFADIRQPRQLRCIGQAVVPHQTAARQYDYMKWSRNSVVEPSNRYGSQIISNPRKLFLEEFLHQSSYLT</sequence>
<dbReference type="RefSeq" id="XP_064703189.1">
    <property type="nucleotide sequence ID" value="XM_064849888.1"/>
</dbReference>
<organism evidence="1 2">
    <name type="scientific">Exophiala bonariae</name>
    <dbReference type="NCBI Taxonomy" id="1690606"/>
    <lineage>
        <taxon>Eukaryota</taxon>
        <taxon>Fungi</taxon>
        <taxon>Dikarya</taxon>
        <taxon>Ascomycota</taxon>
        <taxon>Pezizomycotina</taxon>
        <taxon>Eurotiomycetes</taxon>
        <taxon>Chaetothyriomycetidae</taxon>
        <taxon>Chaetothyriales</taxon>
        <taxon>Herpotrichiellaceae</taxon>
        <taxon>Exophiala</taxon>
    </lineage>
</organism>
<dbReference type="InterPro" id="IPR011333">
    <property type="entry name" value="SKP1/BTB/POZ_sf"/>
</dbReference>
<evidence type="ECO:0008006" key="3">
    <source>
        <dbReference type="Google" id="ProtNLM"/>
    </source>
</evidence>